<accession>A0ABU7XJS9</accession>
<dbReference type="Pfam" id="PF04072">
    <property type="entry name" value="LCM"/>
    <property type="match status" value="1"/>
</dbReference>
<dbReference type="EMBL" id="JAZHYN010000040">
    <property type="protein sequence ID" value="MEF3367389.1"/>
    <property type="molecule type" value="Genomic_DNA"/>
</dbReference>
<keyword evidence="1 3" id="KW-0489">Methyltransferase</keyword>
<dbReference type="RefSeq" id="WP_332082435.1">
    <property type="nucleotide sequence ID" value="NZ_JAZHYN010000040.1"/>
</dbReference>
<dbReference type="InterPro" id="IPR029063">
    <property type="entry name" value="SAM-dependent_MTases_sf"/>
</dbReference>
<keyword evidence="2 3" id="KW-0808">Transferase</keyword>
<dbReference type="GO" id="GO:0032259">
    <property type="term" value="P:methylation"/>
    <property type="evidence" value="ECO:0007669"/>
    <property type="project" value="UniProtKB-KW"/>
</dbReference>
<sequence length="268" mass="30891">MAKIAPNLTGVPETMLWTLHNRAGEARRLDGILRDPKVVEIYDALDYDYEGSFGKAEPTHAIRAVFFDKELRAFLKDHPDGVIVNLGEGLETQRFRVEGDEALWLSVDLPEAIAIRERFIAPDERHRHLVMSALDRTWFDAVPGGRAVYITAQGLLMYLAPEDVESLLRDIAARFPKARFCFDHIPEWLSKKTIKGWKKGRDYFTPKMPWGINQCDVAPTLRKWVAVERVETFPYRFERGLQALIYNGLMGVEWTRNRSPGMTRLRFV</sequence>
<gene>
    <name evidence="3" type="ORF">V3H18_12665</name>
</gene>
<comment type="caution">
    <text evidence="3">The sequence shown here is derived from an EMBL/GenBank/DDBJ whole genome shotgun (WGS) entry which is preliminary data.</text>
</comment>
<dbReference type="Gene3D" id="3.40.50.150">
    <property type="entry name" value="Vaccinia Virus protein VP39"/>
    <property type="match status" value="1"/>
</dbReference>
<proteinExistence type="predicted"/>
<dbReference type="PANTHER" id="PTHR43619:SF2">
    <property type="entry name" value="S-ADENOSYL-L-METHIONINE-DEPENDENT METHYLTRANSFERASES SUPERFAMILY PROTEIN"/>
    <property type="match status" value="1"/>
</dbReference>
<dbReference type="Proteomes" id="UP001350748">
    <property type="component" value="Unassembled WGS sequence"/>
</dbReference>
<dbReference type="SUPFAM" id="SSF53335">
    <property type="entry name" value="S-adenosyl-L-methionine-dependent methyltransferases"/>
    <property type="match status" value="1"/>
</dbReference>
<dbReference type="InterPro" id="IPR007213">
    <property type="entry name" value="Ppm1/Ppm2/Tcmp"/>
</dbReference>
<keyword evidence="4" id="KW-1185">Reference proteome</keyword>
<protein>
    <submittedName>
        <fullName evidence="3">Class I SAM-dependent methyltransferase</fullName>
        <ecNumber evidence="3">2.1.1.-</ecNumber>
    </submittedName>
</protein>
<organism evidence="3 4">
    <name type="scientific">Methylocystis borbori</name>
    <dbReference type="NCBI Taxonomy" id="3118750"/>
    <lineage>
        <taxon>Bacteria</taxon>
        <taxon>Pseudomonadati</taxon>
        <taxon>Pseudomonadota</taxon>
        <taxon>Alphaproteobacteria</taxon>
        <taxon>Hyphomicrobiales</taxon>
        <taxon>Methylocystaceae</taxon>
        <taxon>Methylocystis</taxon>
    </lineage>
</organism>
<name>A0ABU7XJS9_9HYPH</name>
<evidence type="ECO:0000313" key="3">
    <source>
        <dbReference type="EMBL" id="MEF3367389.1"/>
    </source>
</evidence>
<evidence type="ECO:0000256" key="1">
    <source>
        <dbReference type="ARBA" id="ARBA00022603"/>
    </source>
</evidence>
<dbReference type="PANTHER" id="PTHR43619">
    <property type="entry name" value="S-ADENOSYL-L-METHIONINE-DEPENDENT METHYLTRANSFERASE YKTD-RELATED"/>
    <property type="match status" value="1"/>
</dbReference>
<evidence type="ECO:0000256" key="2">
    <source>
        <dbReference type="ARBA" id="ARBA00022679"/>
    </source>
</evidence>
<reference evidence="3 4" key="1">
    <citation type="submission" date="2024-02" db="EMBL/GenBank/DDBJ databases">
        <authorList>
            <person name="Grouzdev D."/>
        </authorList>
    </citation>
    <scope>NUCLEOTIDE SEQUENCE [LARGE SCALE GENOMIC DNA]</scope>
    <source>
        <strain evidence="3 4">9N</strain>
    </source>
</reference>
<evidence type="ECO:0000313" key="4">
    <source>
        <dbReference type="Proteomes" id="UP001350748"/>
    </source>
</evidence>
<dbReference type="EC" id="2.1.1.-" evidence="3"/>
<dbReference type="GO" id="GO:0008168">
    <property type="term" value="F:methyltransferase activity"/>
    <property type="evidence" value="ECO:0007669"/>
    <property type="project" value="UniProtKB-KW"/>
</dbReference>